<dbReference type="EMBL" id="JAHXZJ010000001">
    <property type="protein sequence ID" value="KAH0567773.1"/>
    <property type="molecule type" value="Genomic_DNA"/>
</dbReference>
<protein>
    <submittedName>
        <fullName evidence="1">Uncharacterized protein</fullName>
    </submittedName>
</protein>
<organism evidence="1 2">
    <name type="scientific">Cotesia glomerata</name>
    <name type="common">Lepidopteran parasitic wasp</name>
    <name type="synonym">Apanteles glomeratus</name>
    <dbReference type="NCBI Taxonomy" id="32391"/>
    <lineage>
        <taxon>Eukaryota</taxon>
        <taxon>Metazoa</taxon>
        <taxon>Ecdysozoa</taxon>
        <taxon>Arthropoda</taxon>
        <taxon>Hexapoda</taxon>
        <taxon>Insecta</taxon>
        <taxon>Pterygota</taxon>
        <taxon>Neoptera</taxon>
        <taxon>Endopterygota</taxon>
        <taxon>Hymenoptera</taxon>
        <taxon>Apocrita</taxon>
        <taxon>Ichneumonoidea</taxon>
        <taxon>Braconidae</taxon>
        <taxon>Microgastrinae</taxon>
        <taxon>Cotesia</taxon>
    </lineage>
</organism>
<sequence length="286" mass="32951">IKMFKKKELDLLTEIELLQTALTKCKNLPHREHFSISMLACHHTPAQIRKTRLKIEKEFKLFGAASPGQCCEYGYKEIPDFVKVNYKIRVSARTPVEPYDPLKPGFDRPKKSVINPSAVNPASVKQSIVKQPSVTQSPDKPVLSNQASIQFSKENTSLKTKPKTVSNGIIQQQPIRPHSPLQELQANWINDLTLELEEVPPISALEASLFEPPRKIKTAMERLKEVIRPFEEVNERPLGPQQRRRTFHAYDKNQQVFKIYQTRNRTTKKPTGKYLRDFLHKFLTSN</sequence>
<name>A0AAV7J7H9_COTGL</name>
<keyword evidence="2" id="KW-1185">Reference proteome</keyword>
<proteinExistence type="predicted"/>
<reference evidence="1 2" key="1">
    <citation type="journal article" date="2021" name="J. Hered.">
        <title>A chromosome-level genome assembly of the parasitoid wasp, Cotesia glomerata (Hymenoptera: Braconidae).</title>
        <authorList>
            <person name="Pinto B.J."/>
            <person name="Weis J.J."/>
            <person name="Gamble T."/>
            <person name="Ode P.J."/>
            <person name="Paul R."/>
            <person name="Zaspel J.M."/>
        </authorList>
    </citation>
    <scope>NUCLEOTIDE SEQUENCE [LARGE SCALE GENOMIC DNA]</scope>
    <source>
        <strain evidence="1">CgM1</strain>
    </source>
</reference>
<evidence type="ECO:0000313" key="2">
    <source>
        <dbReference type="Proteomes" id="UP000826195"/>
    </source>
</evidence>
<dbReference type="Proteomes" id="UP000826195">
    <property type="component" value="Unassembled WGS sequence"/>
</dbReference>
<evidence type="ECO:0000313" key="1">
    <source>
        <dbReference type="EMBL" id="KAH0567773.1"/>
    </source>
</evidence>
<comment type="caution">
    <text evidence="1">The sequence shown here is derived from an EMBL/GenBank/DDBJ whole genome shotgun (WGS) entry which is preliminary data.</text>
</comment>
<feature type="non-terminal residue" evidence="1">
    <location>
        <position position="1"/>
    </location>
</feature>
<accession>A0AAV7J7H9</accession>
<dbReference type="AlphaFoldDB" id="A0AAV7J7H9"/>
<gene>
    <name evidence="1" type="ORF">KQX54_013599</name>
</gene>